<dbReference type="eggNOG" id="COG1215">
    <property type="taxonomic scope" value="Bacteria"/>
</dbReference>
<dbReference type="RefSeq" id="WP_075021877.1">
    <property type="nucleotide sequence ID" value="NZ_FOVH01000007.1"/>
</dbReference>
<organism evidence="6 7">
    <name type="scientific">Actinomadura madurae</name>
    <dbReference type="NCBI Taxonomy" id="1993"/>
    <lineage>
        <taxon>Bacteria</taxon>
        <taxon>Bacillati</taxon>
        <taxon>Actinomycetota</taxon>
        <taxon>Actinomycetes</taxon>
        <taxon>Streptosporangiales</taxon>
        <taxon>Thermomonosporaceae</taxon>
        <taxon>Actinomadura</taxon>
    </lineage>
</organism>
<evidence type="ECO:0000313" key="7">
    <source>
        <dbReference type="Proteomes" id="UP000183413"/>
    </source>
</evidence>
<feature type="transmembrane region" description="Helical" evidence="4">
    <location>
        <begin position="625"/>
        <end position="645"/>
    </location>
</feature>
<feature type="domain" description="NodB homology" evidence="5">
    <location>
        <begin position="77"/>
        <end position="264"/>
    </location>
</feature>
<comment type="similarity">
    <text evidence="1">Belongs to the glycosyltransferase 2 family.</text>
</comment>
<dbReference type="Pfam" id="PF01522">
    <property type="entry name" value="Polysacc_deac_1"/>
    <property type="match status" value="1"/>
</dbReference>
<feature type="transmembrane region" description="Helical" evidence="4">
    <location>
        <begin position="666"/>
        <end position="686"/>
    </location>
</feature>
<evidence type="ECO:0000259" key="5">
    <source>
        <dbReference type="PROSITE" id="PS51677"/>
    </source>
</evidence>
<dbReference type="Pfam" id="PF13641">
    <property type="entry name" value="Glyco_tranf_2_3"/>
    <property type="match status" value="1"/>
</dbReference>
<dbReference type="STRING" id="1993.SAMN04489713_10732"/>
<dbReference type="Gene3D" id="3.90.550.10">
    <property type="entry name" value="Spore Coat Polysaccharide Biosynthesis Protein SpsA, Chain A"/>
    <property type="match status" value="1"/>
</dbReference>
<dbReference type="SUPFAM" id="SSF88713">
    <property type="entry name" value="Glycoside hydrolase/deacetylase"/>
    <property type="match status" value="1"/>
</dbReference>
<dbReference type="InParanoid" id="A0A1I5I125"/>
<sequence>MKAAVLTPLRPRWLLTVMASLAFACVLFAHGLVNAEFGADGNAAPPGNSATVPQNVRAGGPIIGAGAKRWQFRVPDRTVILTFDDGPDPEWTPKILDVLDRHKVHASFFVVGSKVTEHAGIVERMHRSGHEIGLHTFTHSDLSTVPGWRFGMELSQSQLALAGATGVTSALARPPYSSTADAVDDNQWRVLRGLSDDGYTTVLTTLDSKDWQRPPVSRIVANSTPAGHRGEVILMHDAGGDRSRTVAALERLIPRLRAQGYRFATTAEVIGESQANPPAARGQHWRGVLLVGIVGVAGAVVSVLALILLMVGALMVVRLLLMVVVARRHARIRRPGRWSWGPPVTEPVSVVVPAYNEKECIADTIRSLVRGTHPVEVIVVDDGSTDGTADVAESLALPGVRVIRKPNGGKPSALNAGIAAARCDLVVMMDGDTVFTRDTVRRLVQPFADRRVGAVAGNAKIANRNSMLGRWQHIEYVIGTNIDRRVYDLLRCMPTVPGAVGAFRRSALRRVGGVSDATLAEDTDLTIELIRAGWRVVCEPSAVAYTEAPSTIGQLWRQRYRWSYGTMQAMWKHRRAVFERGSSGRFGRWGLAHLALFQVTLPLLAPLVDVLLVYGILFLDPVKTIAAWCAVLGVQLAGASYAFRLDREKARVLWALPVQQIVYRQLMYAVLIQSIITAAGGIRLGWHKLQRTGGLDALVSQNRS</sequence>
<keyword evidence="4" id="KW-0812">Transmembrane</keyword>
<dbReference type="CDD" id="cd06423">
    <property type="entry name" value="CESA_like"/>
    <property type="match status" value="1"/>
</dbReference>
<protein>
    <submittedName>
        <fullName evidence="6">Glycosyltransferase, catalytic subunit of cellulose synthase and poly-beta-1,6-N-acetylglucosamine synthase</fullName>
    </submittedName>
</protein>
<dbReference type="GO" id="GO:0016810">
    <property type="term" value="F:hydrolase activity, acting on carbon-nitrogen (but not peptide) bonds"/>
    <property type="evidence" value="ECO:0007669"/>
    <property type="project" value="InterPro"/>
</dbReference>
<evidence type="ECO:0000256" key="4">
    <source>
        <dbReference type="SAM" id="Phobius"/>
    </source>
</evidence>
<evidence type="ECO:0000256" key="3">
    <source>
        <dbReference type="ARBA" id="ARBA00022679"/>
    </source>
</evidence>
<accession>A0A1I5I125</accession>
<dbReference type="InterPro" id="IPR002509">
    <property type="entry name" value="NODB_dom"/>
</dbReference>
<proteinExistence type="inferred from homology"/>
<keyword evidence="7" id="KW-1185">Reference proteome</keyword>
<feature type="transmembrane region" description="Helical" evidence="4">
    <location>
        <begin position="288"/>
        <end position="321"/>
    </location>
</feature>
<dbReference type="PROSITE" id="PS51677">
    <property type="entry name" value="NODB"/>
    <property type="match status" value="1"/>
</dbReference>
<reference evidence="6 7" key="1">
    <citation type="submission" date="2016-10" db="EMBL/GenBank/DDBJ databases">
        <authorList>
            <person name="de Groot N.N."/>
        </authorList>
    </citation>
    <scope>NUCLEOTIDE SEQUENCE [LARGE SCALE GENOMIC DNA]</scope>
    <source>
        <strain evidence="6 7">DSM 43067</strain>
    </source>
</reference>
<dbReference type="SUPFAM" id="SSF53448">
    <property type="entry name" value="Nucleotide-diphospho-sugar transferases"/>
    <property type="match status" value="1"/>
</dbReference>
<dbReference type="eggNOG" id="COG0726">
    <property type="taxonomic scope" value="Bacteria"/>
</dbReference>
<keyword evidence="4" id="KW-0472">Membrane</keyword>
<keyword evidence="3 6" id="KW-0808">Transferase</keyword>
<gene>
    <name evidence="6" type="ORF">SAMN04489713_10732</name>
</gene>
<keyword evidence="2" id="KW-0328">Glycosyltransferase</keyword>
<evidence type="ECO:0000256" key="1">
    <source>
        <dbReference type="ARBA" id="ARBA00006739"/>
    </source>
</evidence>
<dbReference type="InterPro" id="IPR029044">
    <property type="entry name" value="Nucleotide-diphossugar_trans"/>
</dbReference>
<dbReference type="Gene3D" id="3.20.20.370">
    <property type="entry name" value="Glycoside hydrolase/deacetylase"/>
    <property type="match status" value="1"/>
</dbReference>
<dbReference type="Proteomes" id="UP000183413">
    <property type="component" value="Unassembled WGS sequence"/>
</dbReference>
<dbReference type="AlphaFoldDB" id="A0A1I5I125"/>
<name>A0A1I5I125_9ACTN</name>
<evidence type="ECO:0000256" key="2">
    <source>
        <dbReference type="ARBA" id="ARBA00022676"/>
    </source>
</evidence>
<keyword evidence="4" id="KW-1133">Transmembrane helix</keyword>
<dbReference type="GO" id="GO:0016757">
    <property type="term" value="F:glycosyltransferase activity"/>
    <property type="evidence" value="ECO:0007669"/>
    <property type="project" value="UniProtKB-KW"/>
</dbReference>
<dbReference type="InterPro" id="IPR011330">
    <property type="entry name" value="Glyco_hydro/deAcase_b/a-brl"/>
</dbReference>
<feature type="transmembrane region" description="Helical" evidence="4">
    <location>
        <begin position="594"/>
        <end position="619"/>
    </location>
</feature>
<evidence type="ECO:0000313" key="6">
    <source>
        <dbReference type="EMBL" id="SFO53741.1"/>
    </source>
</evidence>
<dbReference type="PANTHER" id="PTHR43630">
    <property type="entry name" value="POLY-BETA-1,6-N-ACETYL-D-GLUCOSAMINE SYNTHASE"/>
    <property type="match status" value="1"/>
</dbReference>
<dbReference type="PANTHER" id="PTHR43630:SF1">
    <property type="entry name" value="POLY-BETA-1,6-N-ACETYL-D-GLUCOSAMINE SYNTHASE"/>
    <property type="match status" value="1"/>
</dbReference>
<dbReference type="EMBL" id="FOVH01000007">
    <property type="protein sequence ID" value="SFO53741.1"/>
    <property type="molecule type" value="Genomic_DNA"/>
</dbReference>
<dbReference type="PROSITE" id="PS51257">
    <property type="entry name" value="PROKAR_LIPOPROTEIN"/>
    <property type="match status" value="1"/>
</dbReference>
<dbReference type="GO" id="GO:0005975">
    <property type="term" value="P:carbohydrate metabolic process"/>
    <property type="evidence" value="ECO:0007669"/>
    <property type="project" value="InterPro"/>
</dbReference>